<dbReference type="CDD" id="cd17355">
    <property type="entry name" value="MFS_YcxA_like"/>
    <property type="match status" value="1"/>
</dbReference>
<feature type="transmembrane region" description="Helical" evidence="4">
    <location>
        <begin position="53"/>
        <end position="72"/>
    </location>
</feature>
<dbReference type="PANTHER" id="PTHR11360:SF284">
    <property type="entry name" value="EG:103B4.3 PROTEIN-RELATED"/>
    <property type="match status" value="1"/>
</dbReference>
<dbReference type="EMBL" id="CP041636">
    <property type="protein sequence ID" value="QDO95895.1"/>
    <property type="molecule type" value="Genomic_DNA"/>
</dbReference>
<keyword evidence="3 4" id="KW-0472">Membrane</keyword>
<feature type="transmembrane region" description="Helical" evidence="4">
    <location>
        <begin position="174"/>
        <end position="198"/>
    </location>
</feature>
<feature type="transmembrane region" description="Helical" evidence="4">
    <location>
        <begin position="84"/>
        <end position="104"/>
    </location>
</feature>
<dbReference type="RefSeq" id="WP_144066876.1">
    <property type="nucleotide sequence ID" value="NZ_CP041636.1"/>
</dbReference>
<feature type="transmembrane region" description="Helical" evidence="4">
    <location>
        <begin position="12"/>
        <end position="33"/>
    </location>
</feature>
<feature type="transmembrane region" description="Helical" evidence="4">
    <location>
        <begin position="375"/>
        <end position="394"/>
    </location>
</feature>
<dbReference type="KEGG" id="fer:FNB15_00730"/>
<feature type="transmembrane region" description="Helical" evidence="4">
    <location>
        <begin position="340"/>
        <end position="363"/>
    </location>
</feature>
<feature type="domain" description="Major facilitator superfamily (MFS) profile" evidence="5">
    <location>
        <begin position="15"/>
        <end position="399"/>
    </location>
</feature>
<dbReference type="InterPro" id="IPR050327">
    <property type="entry name" value="Proton-linked_MCT"/>
</dbReference>
<keyword evidence="2 4" id="KW-1133">Transmembrane helix</keyword>
<dbReference type="InterPro" id="IPR020846">
    <property type="entry name" value="MFS_dom"/>
</dbReference>
<protein>
    <submittedName>
        <fullName evidence="6">MFS transporter</fullName>
    </submittedName>
</protein>
<dbReference type="OrthoDB" id="146345at2"/>
<dbReference type="Proteomes" id="UP000317496">
    <property type="component" value="Chromosome"/>
</dbReference>
<feature type="transmembrane region" description="Helical" evidence="4">
    <location>
        <begin position="143"/>
        <end position="162"/>
    </location>
</feature>
<evidence type="ECO:0000256" key="2">
    <source>
        <dbReference type="ARBA" id="ARBA00022989"/>
    </source>
</evidence>
<name>A0A516GWQ5_9PROT</name>
<feature type="transmembrane region" description="Helical" evidence="4">
    <location>
        <begin position="257"/>
        <end position="277"/>
    </location>
</feature>
<keyword evidence="1 4" id="KW-0812">Transmembrane</keyword>
<feature type="transmembrane region" description="Helical" evidence="4">
    <location>
        <begin position="219"/>
        <end position="237"/>
    </location>
</feature>
<evidence type="ECO:0000313" key="6">
    <source>
        <dbReference type="EMBL" id="QDO95895.1"/>
    </source>
</evidence>
<feature type="transmembrane region" description="Helical" evidence="4">
    <location>
        <begin position="110"/>
        <end position="131"/>
    </location>
</feature>
<dbReference type="InterPro" id="IPR036259">
    <property type="entry name" value="MFS_trans_sf"/>
</dbReference>
<dbReference type="PANTHER" id="PTHR11360">
    <property type="entry name" value="MONOCARBOXYLATE TRANSPORTER"/>
    <property type="match status" value="1"/>
</dbReference>
<feature type="transmembrane region" description="Helical" evidence="4">
    <location>
        <begin position="284"/>
        <end position="305"/>
    </location>
</feature>
<reference evidence="6 7" key="1">
    <citation type="submission" date="2019-07" db="EMBL/GenBank/DDBJ databases">
        <title>Genome sequencing for Ferrovibrio sp. K5.</title>
        <authorList>
            <person name="Park S.-J."/>
        </authorList>
    </citation>
    <scope>NUCLEOTIDE SEQUENCE [LARGE SCALE GENOMIC DNA]</scope>
    <source>
        <strain evidence="6 7">K5</strain>
    </source>
</reference>
<gene>
    <name evidence="6" type="ORF">FNB15_00730</name>
</gene>
<evidence type="ECO:0000313" key="7">
    <source>
        <dbReference type="Proteomes" id="UP000317496"/>
    </source>
</evidence>
<evidence type="ECO:0000256" key="1">
    <source>
        <dbReference type="ARBA" id="ARBA00022692"/>
    </source>
</evidence>
<dbReference type="GO" id="GO:0022857">
    <property type="term" value="F:transmembrane transporter activity"/>
    <property type="evidence" value="ECO:0007669"/>
    <property type="project" value="InterPro"/>
</dbReference>
<sequence>MSASPAVKALGWRTPLLVIIAGCTIALLNFGVRSGFGLFLEPISIANGWGREVFAFGIAIQTVLWGFGQPFAGAIADRYGSARVLAVGALLYAAGVALTAYAATPLMLNLTLGVLLGMGLAGTSFTVALAAIARMVSPERRSWALGLGTAAGSMGQFLMVPLSQGFIAAWGWQFALLLLSLFALAIIPLSSALAGKAPEGTGPKQSMGEALKEAGNQKSYWLLISGFFVCGFHVSFIQTHLPAYIVDRGLDPQTGAWALALVGLANVVGSYTAGVLGGKRSKKYLLSFIYAARAVVIAVFVMMPMTQVSVLIFAFCMGLLWLSTVPLTSGLVAQIFGPRYMATLFGIVFFSHQVGGFLGVWLGGRLFDASGSYDVVWWISTGLAIFAAIVHWPIDERPLVRVAPAAVAAE</sequence>
<feature type="transmembrane region" description="Helical" evidence="4">
    <location>
        <begin position="311"/>
        <end position="333"/>
    </location>
</feature>
<dbReference type="PROSITE" id="PS50850">
    <property type="entry name" value="MFS"/>
    <property type="match status" value="1"/>
</dbReference>
<organism evidence="6 7">
    <name type="scientific">Ferrovibrio terrae</name>
    <dbReference type="NCBI Taxonomy" id="2594003"/>
    <lineage>
        <taxon>Bacteria</taxon>
        <taxon>Pseudomonadati</taxon>
        <taxon>Pseudomonadota</taxon>
        <taxon>Alphaproteobacteria</taxon>
        <taxon>Rhodospirillales</taxon>
        <taxon>Rhodospirillaceae</taxon>
        <taxon>Ferrovibrio</taxon>
    </lineage>
</organism>
<dbReference type="SUPFAM" id="SSF103473">
    <property type="entry name" value="MFS general substrate transporter"/>
    <property type="match status" value="1"/>
</dbReference>
<evidence type="ECO:0000256" key="3">
    <source>
        <dbReference type="ARBA" id="ARBA00023136"/>
    </source>
</evidence>
<accession>A0A516GWQ5</accession>
<dbReference type="InterPro" id="IPR011701">
    <property type="entry name" value="MFS"/>
</dbReference>
<dbReference type="Gene3D" id="1.20.1250.20">
    <property type="entry name" value="MFS general substrate transporter like domains"/>
    <property type="match status" value="2"/>
</dbReference>
<proteinExistence type="predicted"/>
<dbReference type="AlphaFoldDB" id="A0A516GWQ5"/>
<keyword evidence="7" id="KW-1185">Reference proteome</keyword>
<dbReference type="Pfam" id="PF07690">
    <property type="entry name" value="MFS_1"/>
    <property type="match status" value="1"/>
</dbReference>
<evidence type="ECO:0000259" key="5">
    <source>
        <dbReference type="PROSITE" id="PS50850"/>
    </source>
</evidence>
<evidence type="ECO:0000256" key="4">
    <source>
        <dbReference type="SAM" id="Phobius"/>
    </source>
</evidence>